<dbReference type="InterPro" id="IPR017853">
    <property type="entry name" value="GH"/>
</dbReference>
<keyword evidence="4 7" id="KW-0326">Glycosidase</keyword>
<evidence type="ECO:0000256" key="2">
    <source>
        <dbReference type="ARBA" id="ARBA00012744"/>
    </source>
</evidence>
<evidence type="ECO:0000256" key="3">
    <source>
        <dbReference type="ARBA" id="ARBA00022801"/>
    </source>
</evidence>
<dbReference type="RefSeq" id="WP_112260468.1">
    <property type="nucleotide sequence ID" value="NZ_QMIG01000047.1"/>
</dbReference>
<dbReference type="InterPro" id="IPR033132">
    <property type="entry name" value="GH_1_N_CS"/>
</dbReference>
<dbReference type="EC" id="3.2.1.21" evidence="2"/>
<feature type="region of interest" description="Disordered" evidence="8">
    <location>
        <begin position="320"/>
        <end position="363"/>
    </location>
</feature>
<dbReference type="AlphaFoldDB" id="A0A329QAD5"/>
<dbReference type="Proteomes" id="UP000250462">
    <property type="component" value="Unassembled WGS sequence"/>
</dbReference>
<keyword evidence="3 7" id="KW-0378">Hydrolase</keyword>
<sequence>MTLRQQTPAPAAQTSNADTFPAGFRWGVATAAYQIEGAAAEYGRGPSIWDTFSHTPGAITDGSTGDVACDHYHRFRDDVRLMAEMGIRSYRFSISWPRVQPDGHGPVNTAGLDFYRELVDELLAHDIEPWPTLYHWDLPQPLEDAGGWPNRDTAPRFAEYAAIVHDALGDRIGHWTTLNEPWCSAFLGYGAGEHAPGRRDGLSAVRAAHHLMLAHGQACEVIRAANSQVKLGVTLNLYAVSPASAAPADADAVRRIDGLANRIFLDPILRGEYPADVLDDLSPLTSFEHLHDDDLGIISAPLSFLGINYYSRYVVAAPESGDGARPSENARSSGDTSPSSDGGAPDNTTMSPDEASASAWPGSETVRFVERDVPVTAMGWEIDPVGLAETLVRVHREYTTLPLYVTENGAAFDDVADDHGTVDDPERIAFIDAHLRACHDAIDEGVPLRGYFAWTFMDNFEWAHGYTKRFGLVRVDFSDQRRIPKSSAEWYAGVIQRNGLPIMGS</sequence>
<proteinExistence type="inferred from homology"/>
<dbReference type="SUPFAM" id="SSF51445">
    <property type="entry name" value="(Trans)glycosidases"/>
    <property type="match status" value="1"/>
</dbReference>
<dbReference type="InterPro" id="IPR001360">
    <property type="entry name" value="Glyco_hydro_1"/>
</dbReference>
<feature type="compositionally biased region" description="Low complexity" evidence="8">
    <location>
        <begin position="332"/>
        <end position="346"/>
    </location>
</feature>
<dbReference type="PANTHER" id="PTHR10353:SF36">
    <property type="entry name" value="LP05116P"/>
    <property type="match status" value="1"/>
</dbReference>
<name>A0A329QAD5_9ACTN</name>
<dbReference type="PANTHER" id="PTHR10353">
    <property type="entry name" value="GLYCOSYL HYDROLASE"/>
    <property type="match status" value="1"/>
</dbReference>
<evidence type="ECO:0000256" key="8">
    <source>
        <dbReference type="SAM" id="MobiDB-lite"/>
    </source>
</evidence>
<dbReference type="GO" id="GO:0005829">
    <property type="term" value="C:cytosol"/>
    <property type="evidence" value="ECO:0007669"/>
    <property type="project" value="TreeGrafter"/>
</dbReference>
<dbReference type="Gene3D" id="3.20.20.80">
    <property type="entry name" value="Glycosidases"/>
    <property type="match status" value="1"/>
</dbReference>
<evidence type="ECO:0000256" key="5">
    <source>
        <dbReference type="PROSITE-ProRule" id="PRU10055"/>
    </source>
</evidence>
<organism evidence="9 10">
    <name type="scientific">Phytoactinopolyspora halophila</name>
    <dbReference type="NCBI Taxonomy" id="1981511"/>
    <lineage>
        <taxon>Bacteria</taxon>
        <taxon>Bacillati</taxon>
        <taxon>Actinomycetota</taxon>
        <taxon>Actinomycetes</taxon>
        <taxon>Jiangellales</taxon>
        <taxon>Jiangellaceae</taxon>
        <taxon>Phytoactinopolyspora</taxon>
    </lineage>
</organism>
<protein>
    <recommendedName>
        <fullName evidence="2">beta-glucosidase</fullName>
        <ecNumber evidence="2">3.2.1.21</ecNumber>
    </recommendedName>
</protein>
<comment type="caution">
    <text evidence="9">The sequence shown here is derived from an EMBL/GenBank/DDBJ whole genome shotgun (WGS) entry which is preliminary data.</text>
</comment>
<feature type="active site" description="Nucleophile" evidence="5">
    <location>
        <position position="407"/>
    </location>
</feature>
<evidence type="ECO:0000313" key="10">
    <source>
        <dbReference type="Proteomes" id="UP000250462"/>
    </source>
</evidence>
<dbReference type="GO" id="GO:0016052">
    <property type="term" value="P:carbohydrate catabolic process"/>
    <property type="evidence" value="ECO:0007669"/>
    <property type="project" value="TreeGrafter"/>
</dbReference>
<dbReference type="GO" id="GO:0008422">
    <property type="term" value="F:beta-glucosidase activity"/>
    <property type="evidence" value="ECO:0007669"/>
    <property type="project" value="UniProtKB-EC"/>
</dbReference>
<reference evidence="9 10" key="1">
    <citation type="submission" date="2018-06" db="EMBL/GenBank/DDBJ databases">
        <title>Phytoactinopolyspora halophila sp. nov., a novel halophilic actinomycete isolated from a saline soil in China.</title>
        <authorList>
            <person name="Tang S.-K."/>
        </authorList>
    </citation>
    <scope>NUCLEOTIDE SEQUENCE [LARGE SCALE GENOMIC DNA]</scope>
    <source>
        <strain evidence="9 10">YIM 96934</strain>
    </source>
</reference>
<dbReference type="PROSITE" id="PS00653">
    <property type="entry name" value="GLYCOSYL_HYDROL_F1_2"/>
    <property type="match status" value="1"/>
</dbReference>
<evidence type="ECO:0000256" key="1">
    <source>
        <dbReference type="ARBA" id="ARBA00010838"/>
    </source>
</evidence>
<dbReference type="Pfam" id="PF00232">
    <property type="entry name" value="Glyco_hydro_1"/>
    <property type="match status" value="1"/>
</dbReference>
<dbReference type="OrthoDB" id="3182512at2"/>
<evidence type="ECO:0000256" key="6">
    <source>
        <dbReference type="RuleBase" id="RU003690"/>
    </source>
</evidence>
<accession>A0A329QAD5</accession>
<gene>
    <name evidence="9" type="ORF">DPM12_21825</name>
</gene>
<dbReference type="PROSITE" id="PS00572">
    <property type="entry name" value="GLYCOSYL_HYDROL_F1_1"/>
    <property type="match status" value="1"/>
</dbReference>
<dbReference type="InterPro" id="IPR018120">
    <property type="entry name" value="Glyco_hydro_1_AS"/>
</dbReference>
<evidence type="ECO:0000256" key="4">
    <source>
        <dbReference type="ARBA" id="ARBA00023295"/>
    </source>
</evidence>
<dbReference type="PRINTS" id="PR00131">
    <property type="entry name" value="GLHYDRLASE1"/>
</dbReference>
<comment type="similarity">
    <text evidence="1 6">Belongs to the glycosyl hydrolase 1 family.</text>
</comment>
<dbReference type="EMBL" id="QMIG01000047">
    <property type="protein sequence ID" value="RAW09296.1"/>
    <property type="molecule type" value="Genomic_DNA"/>
</dbReference>
<keyword evidence="10" id="KW-1185">Reference proteome</keyword>
<evidence type="ECO:0000313" key="9">
    <source>
        <dbReference type="EMBL" id="RAW09296.1"/>
    </source>
</evidence>
<evidence type="ECO:0000256" key="7">
    <source>
        <dbReference type="RuleBase" id="RU004468"/>
    </source>
</evidence>